<evidence type="ECO:0000259" key="2">
    <source>
        <dbReference type="PROSITE" id="PS50280"/>
    </source>
</evidence>
<keyword evidence="4" id="KW-1185">Reference proteome</keyword>
<dbReference type="InterPro" id="IPR053185">
    <property type="entry name" value="SET_domain_protein"/>
</dbReference>
<feature type="region of interest" description="Disordered" evidence="1">
    <location>
        <begin position="56"/>
        <end position="79"/>
    </location>
</feature>
<dbReference type="Gene3D" id="2.170.270.10">
    <property type="entry name" value="SET domain"/>
    <property type="match status" value="1"/>
</dbReference>
<dbReference type="PANTHER" id="PTHR47332">
    <property type="entry name" value="SET DOMAIN-CONTAINING PROTEIN 5"/>
    <property type="match status" value="1"/>
</dbReference>
<evidence type="ECO:0000256" key="1">
    <source>
        <dbReference type="SAM" id="MobiDB-lite"/>
    </source>
</evidence>
<dbReference type="InterPro" id="IPR001214">
    <property type="entry name" value="SET_dom"/>
</dbReference>
<dbReference type="SUPFAM" id="SSF82199">
    <property type="entry name" value="SET domain"/>
    <property type="match status" value="1"/>
</dbReference>
<dbReference type="InterPro" id="IPR046341">
    <property type="entry name" value="SET_dom_sf"/>
</dbReference>
<dbReference type="SMART" id="SM00317">
    <property type="entry name" value="SET"/>
    <property type="match status" value="1"/>
</dbReference>
<proteinExistence type="predicted"/>
<gene>
    <name evidence="3" type="ORF">B0H66DRAFT_570413</name>
</gene>
<dbReference type="Pfam" id="PF00856">
    <property type="entry name" value="SET"/>
    <property type="match status" value="1"/>
</dbReference>
<evidence type="ECO:0000313" key="3">
    <source>
        <dbReference type="EMBL" id="KAK3312314.1"/>
    </source>
</evidence>
<sequence length="434" mass="47565">MKASYLLTLAPCAVAAVKHYASAQSPLGNTKSCLWRPPPPLGLACGVDEVDLSLPQKSQATEDETSSSKSRNNNRTVEPTKSIWEGPVDCLSSYCIFFNSGFANGRGIVAITTTANVDKLKSIDVAITSSHDTTVTGDAYTVSEVAGKGLGMIASTPLRRGDTIMQKTPALLVHRGFLESIPPSQAQRNLLDAAAELIPSPLKEGFFDQMAHMGGQVHKIVDIMGTNSFQMDLGGQDGHHYGNYPEVSRYNHDCRPNVVFYIDKETLMHTTTVVRQVKPGEELTISYLDPLKPRAHRRHRAHLAWGFGCACPQCSLPDKEADKSDERLEEIARIEAQLADIYDKKVNVKMLKRLAALYEEERLEAKVANGYTMIALNANMLGQEKMAKEYAARAREAVLLEHGPADTGGDAAAMADLARDPKGHFTWRARINTR</sequence>
<organism evidence="3 4">
    <name type="scientific">Apodospora peruviana</name>
    <dbReference type="NCBI Taxonomy" id="516989"/>
    <lineage>
        <taxon>Eukaryota</taxon>
        <taxon>Fungi</taxon>
        <taxon>Dikarya</taxon>
        <taxon>Ascomycota</taxon>
        <taxon>Pezizomycotina</taxon>
        <taxon>Sordariomycetes</taxon>
        <taxon>Sordariomycetidae</taxon>
        <taxon>Sordariales</taxon>
        <taxon>Lasiosphaeriaceae</taxon>
        <taxon>Apodospora</taxon>
    </lineage>
</organism>
<dbReference type="CDD" id="cd20071">
    <property type="entry name" value="SET_SMYD"/>
    <property type="match status" value="1"/>
</dbReference>
<dbReference type="AlphaFoldDB" id="A0AAE0HTH3"/>
<reference evidence="3" key="2">
    <citation type="submission" date="2023-06" db="EMBL/GenBank/DDBJ databases">
        <authorList>
            <consortium name="Lawrence Berkeley National Laboratory"/>
            <person name="Haridas S."/>
            <person name="Hensen N."/>
            <person name="Bonometti L."/>
            <person name="Westerberg I."/>
            <person name="Brannstrom I.O."/>
            <person name="Guillou S."/>
            <person name="Cros-Aarteil S."/>
            <person name="Calhoun S."/>
            <person name="Kuo A."/>
            <person name="Mondo S."/>
            <person name="Pangilinan J."/>
            <person name="Riley R."/>
            <person name="Labutti K."/>
            <person name="Andreopoulos B."/>
            <person name="Lipzen A."/>
            <person name="Chen C."/>
            <person name="Yanf M."/>
            <person name="Daum C."/>
            <person name="Ng V."/>
            <person name="Clum A."/>
            <person name="Steindorff A."/>
            <person name="Ohm R."/>
            <person name="Martin F."/>
            <person name="Silar P."/>
            <person name="Natvig D."/>
            <person name="Lalanne C."/>
            <person name="Gautier V."/>
            <person name="Ament-Velasquez S.L."/>
            <person name="Kruys A."/>
            <person name="Hutchinson M.I."/>
            <person name="Powell A.J."/>
            <person name="Barry K."/>
            <person name="Miller A.N."/>
            <person name="Grigoriev I.V."/>
            <person name="Debuchy R."/>
            <person name="Gladieux P."/>
            <person name="Thoren M.H."/>
            <person name="Johannesson H."/>
        </authorList>
    </citation>
    <scope>NUCLEOTIDE SEQUENCE</scope>
    <source>
        <strain evidence="3">CBS 118394</strain>
    </source>
</reference>
<protein>
    <recommendedName>
        <fullName evidence="2">SET domain-containing protein</fullName>
    </recommendedName>
</protein>
<dbReference type="EMBL" id="JAUEDM010000009">
    <property type="protein sequence ID" value="KAK3312314.1"/>
    <property type="molecule type" value="Genomic_DNA"/>
</dbReference>
<dbReference type="PANTHER" id="PTHR47332:SF6">
    <property type="entry name" value="SET DOMAIN-CONTAINING PROTEIN"/>
    <property type="match status" value="1"/>
</dbReference>
<name>A0AAE0HTH3_9PEZI</name>
<comment type="caution">
    <text evidence="3">The sequence shown here is derived from an EMBL/GenBank/DDBJ whole genome shotgun (WGS) entry which is preliminary data.</text>
</comment>
<accession>A0AAE0HTH3</accession>
<dbReference type="Proteomes" id="UP001283341">
    <property type="component" value="Unassembled WGS sequence"/>
</dbReference>
<reference evidence="3" key="1">
    <citation type="journal article" date="2023" name="Mol. Phylogenet. Evol.">
        <title>Genome-scale phylogeny and comparative genomics of the fungal order Sordariales.</title>
        <authorList>
            <person name="Hensen N."/>
            <person name="Bonometti L."/>
            <person name="Westerberg I."/>
            <person name="Brannstrom I.O."/>
            <person name="Guillou S."/>
            <person name="Cros-Aarteil S."/>
            <person name="Calhoun S."/>
            <person name="Haridas S."/>
            <person name="Kuo A."/>
            <person name="Mondo S."/>
            <person name="Pangilinan J."/>
            <person name="Riley R."/>
            <person name="LaButti K."/>
            <person name="Andreopoulos B."/>
            <person name="Lipzen A."/>
            <person name="Chen C."/>
            <person name="Yan M."/>
            <person name="Daum C."/>
            <person name="Ng V."/>
            <person name="Clum A."/>
            <person name="Steindorff A."/>
            <person name="Ohm R.A."/>
            <person name="Martin F."/>
            <person name="Silar P."/>
            <person name="Natvig D.O."/>
            <person name="Lalanne C."/>
            <person name="Gautier V."/>
            <person name="Ament-Velasquez S.L."/>
            <person name="Kruys A."/>
            <person name="Hutchinson M.I."/>
            <person name="Powell A.J."/>
            <person name="Barry K."/>
            <person name="Miller A.N."/>
            <person name="Grigoriev I.V."/>
            <person name="Debuchy R."/>
            <person name="Gladieux P."/>
            <person name="Hiltunen Thoren M."/>
            <person name="Johannesson H."/>
        </authorList>
    </citation>
    <scope>NUCLEOTIDE SEQUENCE</scope>
    <source>
        <strain evidence="3">CBS 118394</strain>
    </source>
</reference>
<feature type="domain" description="SET" evidence="2">
    <location>
        <begin position="121"/>
        <end position="288"/>
    </location>
</feature>
<dbReference type="PROSITE" id="PS50280">
    <property type="entry name" value="SET"/>
    <property type="match status" value="1"/>
</dbReference>
<evidence type="ECO:0000313" key="4">
    <source>
        <dbReference type="Proteomes" id="UP001283341"/>
    </source>
</evidence>